<dbReference type="NCBIfam" id="TIGR01784">
    <property type="entry name" value="T_den_put_tspse"/>
    <property type="match status" value="1"/>
</dbReference>
<dbReference type="Proteomes" id="UP000319004">
    <property type="component" value="Chromosome"/>
</dbReference>
<dbReference type="OrthoDB" id="291934at2"/>
<dbReference type="PANTHER" id="PTHR41317:SF1">
    <property type="entry name" value="PD-(D_E)XK NUCLEASE FAMILY TRANSPOSASE"/>
    <property type="match status" value="1"/>
</dbReference>
<keyword evidence="2" id="KW-1185">Reference proteome</keyword>
<evidence type="ECO:0000313" key="1">
    <source>
        <dbReference type="EMBL" id="QDV47418.1"/>
    </source>
</evidence>
<evidence type="ECO:0000313" key="2">
    <source>
        <dbReference type="Proteomes" id="UP000319004"/>
    </source>
</evidence>
<dbReference type="EMBL" id="CP037423">
    <property type="protein sequence ID" value="QDV47418.1"/>
    <property type="molecule type" value="Genomic_DNA"/>
</dbReference>
<name>A0A518I2W0_9BACT</name>
<gene>
    <name evidence="1" type="ORF">Enr13x_73270</name>
</gene>
<dbReference type="KEGG" id="snep:Enr13x_73270"/>
<dbReference type="InterPro" id="IPR010106">
    <property type="entry name" value="RpnA"/>
</dbReference>
<reference evidence="1 2" key="1">
    <citation type="submission" date="2019-03" db="EMBL/GenBank/DDBJ databases">
        <title>Deep-cultivation of Planctomycetes and their phenomic and genomic characterization uncovers novel biology.</title>
        <authorList>
            <person name="Wiegand S."/>
            <person name="Jogler M."/>
            <person name="Boedeker C."/>
            <person name="Pinto D."/>
            <person name="Vollmers J."/>
            <person name="Rivas-Marin E."/>
            <person name="Kohn T."/>
            <person name="Peeters S.H."/>
            <person name="Heuer A."/>
            <person name="Rast P."/>
            <person name="Oberbeckmann S."/>
            <person name="Bunk B."/>
            <person name="Jeske O."/>
            <person name="Meyerdierks A."/>
            <person name="Storesund J.E."/>
            <person name="Kallscheuer N."/>
            <person name="Luecker S."/>
            <person name="Lage O.M."/>
            <person name="Pohl T."/>
            <person name="Merkel B.J."/>
            <person name="Hornburger P."/>
            <person name="Mueller R.-W."/>
            <person name="Bruemmer F."/>
            <person name="Labrenz M."/>
            <person name="Spormann A.M."/>
            <person name="Op den Camp H."/>
            <person name="Overmann J."/>
            <person name="Amann R."/>
            <person name="Jetten M.S.M."/>
            <person name="Mascher T."/>
            <person name="Medema M.H."/>
            <person name="Devos D.P."/>
            <person name="Kaster A.-K."/>
            <person name="Ovreas L."/>
            <person name="Rohde M."/>
            <person name="Galperin M.Y."/>
            <person name="Jogler C."/>
        </authorList>
    </citation>
    <scope>NUCLEOTIDE SEQUENCE [LARGE SCALE GENOMIC DNA]</scope>
    <source>
        <strain evidence="1 2">Enr13</strain>
    </source>
</reference>
<sequence>MTIGIDPTVDFACKRLLGSPDHPAITLHFLNAVLGGEPPITTVQILNPIIGKSFDDDKASILDVLATDDHGRFIDIEIQTTLPAGLSERLTYYAASQLVEQLGEGDSYRELRPSIGICILDAILFRASPALHLDFQLRALSGELLTDCLQIHLLELPKYEPDADNGVIADPILQWIHFFRFAATSSADDLRQILPDPVFSEATGVLEMIARNPEEKRFYESRLKMQRDEKARLEAAEERGEAIGRVRVLQSLAGVAESTIEDLRMRSSEELAAMEVALKHQLRERS</sequence>
<dbReference type="RefSeq" id="WP_145391529.1">
    <property type="nucleotide sequence ID" value="NZ_CP037423.1"/>
</dbReference>
<dbReference type="Pfam" id="PF12784">
    <property type="entry name" value="PDDEXK_2"/>
    <property type="match status" value="1"/>
</dbReference>
<protein>
    <submittedName>
        <fullName evidence="1">PD-(D/E)XK nuclease family transposase</fullName>
    </submittedName>
</protein>
<proteinExistence type="predicted"/>
<dbReference type="AlphaFoldDB" id="A0A518I2W0"/>
<dbReference type="PANTHER" id="PTHR41317">
    <property type="entry name" value="PD-(D_E)XK NUCLEASE FAMILY TRANSPOSASE"/>
    <property type="match status" value="1"/>
</dbReference>
<accession>A0A518I2W0</accession>
<organism evidence="1 2">
    <name type="scientific">Stieleria neptunia</name>
    <dbReference type="NCBI Taxonomy" id="2527979"/>
    <lineage>
        <taxon>Bacteria</taxon>
        <taxon>Pseudomonadati</taxon>
        <taxon>Planctomycetota</taxon>
        <taxon>Planctomycetia</taxon>
        <taxon>Pirellulales</taxon>
        <taxon>Pirellulaceae</taxon>
        <taxon>Stieleria</taxon>
    </lineage>
</organism>